<evidence type="ECO:0000259" key="6">
    <source>
        <dbReference type="Pfam" id="PF13649"/>
    </source>
</evidence>
<dbReference type="InterPro" id="IPR029063">
    <property type="entry name" value="SAM-dependent_MTases_sf"/>
</dbReference>
<dbReference type="PANTHER" id="PTHR43464:SF19">
    <property type="entry name" value="UBIQUINONE BIOSYNTHESIS O-METHYLTRANSFERASE, MITOCHONDRIAL"/>
    <property type="match status" value="1"/>
</dbReference>
<evidence type="ECO:0000256" key="3">
    <source>
        <dbReference type="ARBA" id="ARBA00022691"/>
    </source>
</evidence>
<feature type="transmembrane region" description="Helical" evidence="5">
    <location>
        <begin position="352"/>
        <end position="374"/>
    </location>
</feature>
<evidence type="ECO:0000256" key="1">
    <source>
        <dbReference type="ARBA" id="ARBA00022603"/>
    </source>
</evidence>
<dbReference type="GO" id="GO:0032259">
    <property type="term" value="P:methylation"/>
    <property type="evidence" value="ECO:0007669"/>
    <property type="project" value="UniProtKB-KW"/>
</dbReference>
<sequence length="384" mass="41068">MLDVGCGTGEHTLLAAGLGLDATGIDLATNALHTAQGKARSRGLTARFLRHDARELADLSGSFDTVLDSLVFHSFTREDRAAYLRGLRTVLRPGGRYFMLGFSDRQPGELGRPHKLTAQEIRLAFAEGWCIDSIEPATIASTRHPDGLQGWLVSATTTGSFEVNDAHPAALTEEAAPDVGSDMLTAQADIPTDRASRYLVQLCRHGSQMTGIPGHRPRAHTAGGAPPRIRRVEWSDTCGTLDFGFGQCTLEASPEGLTLRARADDEEHLRRIQDGTAARIEKIGRRDNLHVTWHRSQAPGTAPDDGVAGGPPAARSPLRAHGKTVALSAVALLVLAVHLGAGRALVGSSWPSWALVTILGIVAVKAAVITTVVIRRRKTARARR</sequence>
<keyword evidence="2 7" id="KW-0808">Transferase</keyword>
<organism evidence="7 8">
    <name type="scientific">Streptomyces bingchenggensis (strain BCW-1)</name>
    <dbReference type="NCBI Taxonomy" id="749414"/>
    <lineage>
        <taxon>Bacteria</taxon>
        <taxon>Bacillati</taxon>
        <taxon>Actinomycetota</taxon>
        <taxon>Actinomycetes</taxon>
        <taxon>Kitasatosporales</taxon>
        <taxon>Streptomycetaceae</taxon>
        <taxon>Streptomyces</taxon>
    </lineage>
</organism>
<keyword evidence="1 7" id="KW-0489">Methyltransferase</keyword>
<dbReference type="GO" id="GO:0008168">
    <property type="term" value="F:methyltransferase activity"/>
    <property type="evidence" value="ECO:0007669"/>
    <property type="project" value="UniProtKB-KW"/>
</dbReference>
<dbReference type="STRING" id="749414.SBI_00081"/>
<dbReference type="HOGENOM" id="CLU_719462_0_0_11"/>
<evidence type="ECO:0000256" key="5">
    <source>
        <dbReference type="SAM" id="Phobius"/>
    </source>
</evidence>
<keyword evidence="3" id="KW-0949">S-adenosyl-L-methionine</keyword>
<feature type="domain" description="Methyltransferase" evidence="6">
    <location>
        <begin position="2"/>
        <end position="95"/>
    </location>
</feature>
<dbReference type="Gene3D" id="3.40.50.150">
    <property type="entry name" value="Vaccinia Virus protein VP39"/>
    <property type="match status" value="1"/>
</dbReference>
<dbReference type="Gene3D" id="3.30.310.50">
    <property type="entry name" value="Alpha-D-phosphohexomutase, C-terminal domain"/>
    <property type="match status" value="1"/>
</dbReference>
<dbReference type="Proteomes" id="UP000000377">
    <property type="component" value="Chromosome"/>
</dbReference>
<evidence type="ECO:0000313" key="7">
    <source>
        <dbReference type="EMBL" id="ADI03202.1"/>
    </source>
</evidence>
<evidence type="ECO:0000256" key="4">
    <source>
        <dbReference type="SAM" id="MobiDB-lite"/>
    </source>
</evidence>
<dbReference type="PATRIC" id="fig|749414.3.peg.84"/>
<dbReference type="Pfam" id="PF09981">
    <property type="entry name" value="DUF2218"/>
    <property type="match status" value="1"/>
</dbReference>
<keyword evidence="5" id="KW-1133">Transmembrane helix</keyword>
<gene>
    <name evidence="7" type="ordered locus">SBI_00081</name>
</gene>
<dbReference type="eggNOG" id="COG2226">
    <property type="taxonomic scope" value="Bacteria"/>
</dbReference>
<dbReference type="SUPFAM" id="SSF53335">
    <property type="entry name" value="S-adenosyl-L-methionine-dependent methyltransferases"/>
    <property type="match status" value="1"/>
</dbReference>
<dbReference type="PANTHER" id="PTHR43464">
    <property type="entry name" value="METHYLTRANSFERASE"/>
    <property type="match status" value="1"/>
</dbReference>
<keyword evidence="5" id="KW-0812">Transmembrane</keyword>
<dbReference type="InterPro" id="IPR014543">
    <property type="entry name" value="UCP028291"/>
</dbReference>
<feature type="transmembrane region" description="Helical" evidence="5">
    <location>
        <begin position="325"/>
        <end position="346"/>
    </location>
</feature>
<dbReference type="InterPro" id="IPR041698">
    <property type="entry name" value="Methyltransf_25"/>
</dbReference>
<dbReference type="CDD" id="cd02440">
    <property type="entry name" value="AdoMet_MTases"/>
    <property type="match status" value="1"/>
</dbReference>
<proteinExistence type="predicted"/>
<protein>
    <submittedName>
        <fullName evidence="7">3-demethylubiquinone-9 3-methyltransferase</fullName>
    </submittedName>
</protein>
<feature type="region of interest" description="Disordered" evidence="4">
    <location>
        <begin position="296"/>
        <end position="317"/>
    </location>
</feature>
<name>D7BUL1_STRBB</name>
<keyword evidence="8" id="KW-1185">Reference proteome</keyword>
<dbReference type="EMBL" id="CP002047">
    <property type="protein sequence ID" value="ADI03202.1"/>
    <property type="molecule type" value="Genomic_DNA"/>
</dbReference>
<dbReference type="KEGG" id="sbh:SBI_00081"/>
<dbReference type="Pfam" id="PF13649">
    <property type="entry name" value="Methyltransf_25"/>
    <property type="match status" value="1"/>
</dbReference>
<reference evidence="7 8" key="1">
    <citation type="journal article" date="2010" name="J. Bacteriol.">
        <title>Genome sequence of the milbemycin-producing bacterium Streptomyces bingchenggensis.</title>
        <authorList>
            <person name="Wang X.J."/>
            <person name="Yan Y.J."/>
            <person name="Zhang B."/>
            <person name="An J."/>
            <person name="Wang J.J."/>
            <person name="Tian J."/>
            <person name="Jiang L."/>
            <person name="Chen Y.H."/>
            <person name="Huang S.X."/>
            <person name="Yin M."/>
            <person name="Zhang J."/>
            <person name="Gao A.L."/>
            <person name="Liu C.X."/>
            <person name="Zhu Z.X."/>
            <person name="Xiang W.S."/>
        </authorList>
    </citation>
    <scope>NUCLEOTIDE SEQUENCE [LARGE SCALE GENOMIC DNA]</scope>
    <source>
        <strain evidence="7 8">BCW-1</strain>
    </source>
</reference>
<dbReference type="eggNOG" id="COG3553">
    <property type="taxonomic scope" value="Bacteria"/>
</dbReference>
<keyword evidence="5" id="KW-0472">Membrane</keyword>
<accession>D7BUL1</accession>
<keyword evidence="7" id="KW-0830">Ubiquinone</keyword>
<evidence type="ECO:0000256" key="2">
    <source>
        <dbReference type="ARBA" id="ARBA00022679"/>
    </source>
</evidence>
<dbReference type="AlphaFoldDB" id="D7BUL1"/>
<evidence type="ECO:0000313" key="8">
    <source>
        <dbReference type="Proteomes" id="UP000000377"/>
    </source>
</evidence>